<evidence type="ECO:0000313" key="2">
    <source>
        <dbReference type="Proteomes" id="UP000242015"/>
    </source>
</evidence>
<comment type="caution">
    <text evidence="1">The sequence shown here is derived from an EMBL/GenBank/DDBJ whole genome shotgun (WGS) entry which is preliminary data.</text>
</comment>
<protein>
    <submittedName>
        <fullName evidence="1">Uncharacterized protein</fullName>
    </submittedName>
</protein>
<proteinExistence type="predicted"/>
<evidence type="ECO:0000313" key="1">
    <source>
        <dbReference type="EMBL" id="PSO06924.1"/>
    </source>
</evidence>
<dbReference type="Proteomes" id="UP000242015">
    <property type="component" value="Unassembled WGS sequence"/>
</dbReference>
<organism evidence="1 2">
    <name type="scientific">Candidatus Marsarchaeota G2 archaeon BE_D</name>
    <dbReference type="NCBI Taxonomy" id="1978158"/>
    <lineage>
        <taxon>Archaea</taxon>
        <taxon>Candidatus Marsarchaeota</taxon>
        <taxon>Candidatus Marsarchaeota group 2</taxon>
    </lineage>
</organism>
<dbReference type="AlphaFoldDB" id="A0A2R6C7U3"/>
<sequence length="68" mass="8012">MNLKPLDFKCFDFELPIVGCRVSYRHFLEIFMEHKDNTQLAFPKTNKKICAQRSMGTMRRKGVSWNSA</sequence>
<accession>A0A2R6C7U3</accession>
<dbReference type="EMBL" id="NEXF01000365">
    <property type="protein sequence ID" value="PSO06924.1"/>
    <property type="molecule type" value="Genomic_DNA"/>
</dbReference>
<reference evidence="1 2" key="1">
    <citation type="submission" date="2017-04" db="EMBL/GenBank/DDBJ databases">
        <title>Novel microbial lineages endemic to geothermal iron-oxide mats fill important gaps in the evolutionary history of Archaea.</title>
        <authorList>
            <person name="Jay Z.J."/>
            <person name="Beam J.P."/>
            <person name="Dlakic M."/>
            <person name="Rusch D.B."/>
            <person name="Kozubal M.A."/>
            <person name="Inskeep W.P."/>
        </authorList>
    </citation>
    <scope>NUCLEOTIDE SEQUENCE [LARGE SCALE GENOMIC DNA]</scope>
    <source>
        <strain evidence="1">BE_D</strain>
    </source>
</reference>
<name>A0A2R6C7U3_9ARCH</name>
<gene>
    <name evidence="1" type="ORF">B9Q04_13550</name>
</gene>